<protein>
    <submittedName>
        <fullName evidence="5">Allophanate hydrolase</fullName>
    </submittedName>
</protein>
<dbReference type="SMART" id="SM00797">
    <property type="entry name" value="AHS2"/>
    <property type="match status" value="1"/>
</dbReference>
<dbReference type="PANTHER" id="PTHR43309:SF3">
    <property type="entry name" value="5-OXOPROLINASE SUBUNIT C"/>
    <property type="match status" value="1"/>
</dbReference>
<reference evidence="5 6" key="1">
    <citation type="submission" date="2018-01" db="EMBL/GenBank/DDBJ databases">
        <title>Genomic Sequence of Chromobacterium MWU13-2610 from wild cranberry bogs within the Cape Cod National Seashore.</title>
        <authorList>
            <person name="O'Hara-Hanley K."/>
            <person name="Soby S."/>
            <person name="Harrison A."/>
        </authorList>
    </citation>
    <scope>NUCLEOTIDE SEQUENCE [LARGE SCALE GENOMIC DNA]</scope>
    <source>
        <strain evidence="5 6">MWU13-2610</strain>
    </source>
</reference>
<dbReference type="InterPro" id="IPR029000">
    <property type="entry name" value="Cyclophilin-like_dom_sf"/>
</dbReference>
<keyword evidence="6" id="KW-1185">Reference proteome</keyword>
<keyword evidence="2 5" id="KW-0378">Hydrolase</keyword>
<keyword evidence="3" id="KW-0067">ATP-binding</keyword>
<evidence type="ECO:0000256" key="3">
    <source>
        <dbReference type="ARBA" id="ARBA00022840"/>
    </source>
</evidence>
<evidence type="ECO:0000256" key="2">
    <source>
        <dbReference type="ARBA" id="ARBA00022801"/>
    </source>
</evidence>
<dbReference type="Proteomes" id="UP000236416">
    <property type="component" value="Unassembled WGS sequence"/>
</dbReference>
<dbReference type="InterPro" id="IPR052708">
    <property type="entry name" value="PxpC"/>
</dbReference>
<name>A0A2K4MI12_9NEIS</name>
<dbReference type="GO" id="GO:0005524">
    <property type="term" value="F:ATP binding"/>
    <property type="evidence" value="ECO:0007669"/>
    <property type="project" value="UniProtKB-KW"/>
</dbReference>
<dbReference type="EMBL" id="PPTF01000107">
    <property type="protein sequence ID" value="POA96724.1"/>
    <property type="molecule type" value="Genomic_DNA"/>
</dbReference>
<dbReference type="RefSeq" id="WP_103321974.1">
    <property type="nucleotide sequence ID" value="NZ_PPTF01000107.1"/>
</dbReference>
<keyword evidence="1" id="KW-0547">Nucleotide-binding</keyword>
<evidence type="ECO:0000256" key="1">
    <source>
        <dbReference type="ARBA" id="ARBA00022741"/>
    </source>
</evidence>
<dbReference type="AlphaFoldDB" id="A0A2K4MI12"/>
<dbReference type="InterPro" id="IPR003778">
    <property type="entry name" value="CT_A_B"/>
</dbReference>
<proteinExistence type="predicted"/>
<dbReference type="PANTHER" id="PTHR43309">
    <property type="entry name" value="5-OXOPROLINASE SUBUNIT C"/>
    <property type="match status" value="1"/>
</dbReference>
<dbReference type="GO" id="GO:0016787">
    <property type="term" value="F:hydrolase activity"/>
    <property type="evidence" value="ECO:0007669"/>
    <property type="project" value="UniProtKB-KW"/>
</dbReference>
<evidence type="ECO:0000259" key="4">
    <source>
        <dbReference type="SMART" id="SM00797"/>
    </source>
</evidence>
<organism evidence="5 6">
    <name type="scientific">Chromobacterium sinusclupearum</name>
    <dbReference type="NCBI Taxonomy" id="2077146"/>
    <lineage>
        <taxon>Bacteria</taxon>
        <taxon>Pseudomonadati</taxon>
        <taxon>Pseudomonadota</taxon>
        <taxon>Betaproteobacteria</taxon>
        <taxon>Neisseriales</taxon>
        <taxon>Chromobacteriaceae</taxon>
        <taxon>Chromobacterium</taxon>
    </lineage>
</organism>
<evidence type="ECO:0000313" key="6">
    <source>
        <dbReference type="Proteomes" id="UP000236416"/>
    </source>
</evidence>
<comment type="caution">
    <text evidence="5">The sequence shown here is derived from an EMBL/GenBank/DDBJ whole genome shotgun (WGS) entry which is preliminary data.</text>
</comment>
<dbReference type="NCBIfam" id="TIGR00724">
    <property type="entry name" value="urea_amlyse_rel"/>
    <property type="match status" value="1"/>
</dbReference>
<accession>A0A2K4MI12</accession>
<sequence length="309" mass="33200">MTLEAIKAGPQTTVQDLGRFGARHLGVCRAGAMDTLALTVANRLVGNPAGAPALEITLPPASFRLLRDGMLALAGADCQATLDGEPVWSGWRTPFRAGQVLQLHAPRIGMRAYLALDGGIALPPVMESASTDLMAGFGGLDGRALRDGDRLPLGAPLPIRPRKGVWLPRPGNQIRVCHGPEFGLLSKSARERLWHAPWQITPSSNRMGYRLSGPALQLNAPLEMPSHGVLPGLIQLPPDGQPIVLMADAQATGGYPRLGMVASADLWQLGQARLGSQLHFVEVSLEEARLADQQLQRYLNKIERLLNEN</sequence>
<dbReference type="SUPFAM" id="SSF50891">
    <property type="entry name" value="Cyclophilin-like"/>
    <property type="match status" value="1"/>
</dbReference>
<feature type="domain" description="Carboxyltransferase" evidence="4">
    <location>
        <begin position="24"/>
        <end position="298"/>
    </location>
</feature>
<dbReference type="Pfam" id="PF02626">
    <property type="entry name" value="CT_A_B"/>
    <property type="match status" value="1"/>
</dbReference>
<dbReference type="Gene3D" id="2.40.100.10">
    <property type="entry name" value="Cyclophilin-like"/>
    <property type="match status" value="1"/>
</dbReference>
<gene>
    <name evidence="5" type="ORF">C2134_20920</name>
</gene>
<evidence type="ECO:0000313" key="5">
    <source>
        <dbReference type="EMBL" id="POA96724.1"/>
    </source>
</evidence>